<accession>A0A2P2Q152</accession>
<keyword evidence="1" id="KW-1133">Transmembrane helix</keyword>
<evidence type="ECO:0000256" key="1">
    <source>
        <dbReference type="SAM" id="Phobius"/>
    </source>
</evidence>
<evidence type="ECO:0000313" key="2">
    <source>
        <dbReference type="EMBL" id="MBX60714.1"/>
    </source>
</evidence>
<dbReference type="EMBL" id="GGEC01080230">
    <property type="protein sequence ID" value="MBX60714.1"/>
    <property type="molecule type" value="Transcribed_RNA"/>
</dbReference>
<feature type="transmembrane region" description="Helical" evidence="1">
    <location>
        <begin position="6"/>
        <end position="26"/>
    </location>
</feature>
<keyword evidence="1" id="KW-0472">Membrane</keyword>
<keyword evidence="1" id="KW-0812">Transmembrane</keyword>
<proteinExistence type="predicted"/>
<protein>
    <submittedName>
        <fullName evidence="2">Uncharacterized protein</fullName>
    </submittedName>
</protein>
<sequence length="39" mass="4732">MELAEVFLWVYIICFSTSMVTNVSEFEWVQSRLLKQCWN</sequence>
<reference evidence="2" key="1">
    <citation type="submission" date="2018-02" db="EMBL/GenBank/DDBJ databases">
        <title>Rhizophora mucronata_Transcriptome.</title>
        <authorList>
            <person name="Meera S.P."/>
            <person name="Sreeshan A."/>
            <person name="Augustine A."/>
        </authorList>
    </citation>
    <scope>NUCLEOTIDE SEQUENCE</scope>
    <source>
        <tissue evidence="2">Leaf</tissue>
    </source>
</reference>
<organism evidence="2">
    <name type="scientific">Rhizophora mucronata</name>
    <name type="common">Asiatic mangrove</name>
    <dbReference type="NCBI Taxonomy" id="61149"/>
    <lineage>
        <taxon>Eukaryota</taxon>
        <taxon>Viridiplantae</taxon>
        <taxon>Streptophyta</taxon>
        <taxon>Embryophyta</taxon>
        <taxon>Tracheophyta</taxon>
        <taxon>Spermatophyta</taxon>
        <taxon>Magnoliopsida</taxon>
        <taxon>eudicotyledons</taxon>
        <taxon>Gunneridae</taxon>
        <taxon>Pentapetalae</taxon>
        <taxon>rosids</taxon>
        <taxon>fabids</taxon>
        <taxon>Malpighiales</taxon>
        <taxon>Rhizophoraceae</taxon>
        <taxon>Rhizophora</taxon>
    </lineage>
</organism>
<dbReference type="AlphaFoldDB" id="A0A2P2Q152"/>
<name>A0A2P2Q152_RHIMU</name>